<evidence type="ECO:0000259" key="3">
    <source>
        <dbReference type="Pfam" id="PF00497"/>
    </source>
</evidence>
<organism evidence="4 5">
    <name type="scientific">Enterovibrio norvegicus</name>
    <dbReference type="NCBI Taxonomy" id="188144"/>
    <lineage>
        <taxon>Bacteria</taxon>
        <taxon>Pseudomonadati</taxon>
        <taxon>Pseudomonadota</taxon>
        <taxon>Gammaproteobacteria</taxon>
        <taxon>Vibrionales</taxon>
        <taxon>Vibrionaceae</taxon>
        <taxon>Enterovibrio</taxon>
    </lineage>
</organism>
<evidence type="ECO:0000313" key="5">
    <source>
        <dbReference type="Proteomes" id="UP001569154"/>
    </source>
</evidence>
<gene>
    <name evidence="4" type="ORF">ACED35_19250</name>
</gene>
<accession>A0ABV4L6C6</accession>
<dbReference type="EMBL" id="JBGONM010000056">
    <property type="protein sequence ID" value="MEZ8083256.1"/>
    <property type="molecule type" value="Genomic_DNA"/>
</dbReference>
<dbReference type="Proteomes" id="UP001569154">
    <property type="component" value="Unassembled WGS sequence"/>
</dbReference>
<evidence type="ECO:0000313" key="4">
    <source>
        <dbReference type="EMBL" id="MEZ8083256.1"/>
    </source>
</evidence>
<comment type="caution">
    <text evidence="4">The sequence shown here is derived from an EMBL/GenBank/DDBJ whole genome shotgun (WGS) entry which is preliminary data.</text>
</comment>
<dbReference type="RefSeq" id="WP_241814566.1">
    <property type="nucleotide sequence ID" value="NZ_AJYG02000063.1"/>
</dbReference>
<comment type="similarity">
    <text evidence="1">Belongs to the bacterial solute-binding protein 3 family.</text>
</comment>
<dbReference type="Pfam" id="PF00497">
    <property type="entry name" value="SBP_bac_3"/>
    <property type="match status" value="1"/>
</dbReference>
<feature type="domain" description="Solute-binding protein family 3/N-terminal" evidence="3">
    <location>
        <begin position="80"/>
        <end position="286"/>
    </location>
</feature>
<dbReference type="InterPro" id="IPR001638">
    <property type="entry name" value="Solute-binding_3/MltF_N"/>
</dbReference>
<keyword evidence="5" id="KW-1185">Reference proteome</keyword>
<protein>
    <submittedName>
        <fullName evidence="4">Substrate-binding periplasmic protein</fullName>
    </submittedName>
</protein>
<dbReference type="GeneID" id="35872600"/>
<dbReference type="PANTHER" id="PTHR35936:SF6">
    <property type="entry name" value="AMINO ACID ABC TRANSPORTER SUBSTRATE-BINDING PAAT FAMILY PROTEIN"/>
    <property type="match status" value="1"/>
</dbReference>
<proteinExistence type="inferred from homology"/>
<evidence type="ECO:0000256" key="2">
    <source>
        <dbReference type="ARBA" id="ARBA00022729"/>
    </source>
</evidence>
<dbReference type="PANTHER" id="PTHR35936">
    <property type="entry name" value="MEMBRANE-BOUND LYTIC MUREIN TRANSGLYCOSYLASE F"/>
    <property type="match status" value="1"/>
</dbReference>
<keyword evidence="2" id="KW-0732">Signal</keyword>
<dbReference type="Gene3D" id="3.40.190.10">
    <property type="entry name" value="Periplasmic binding protein-like II"/>
    <property type="match status" value="2"/>
</dbReference>
<sequence length="291" mass="33770">MFLWAPRFSSYLSNENTHFIKRIFDVVYTQFMALLFLKRMKLKTFPYALVCYSLIFVSSLANAKDQDAKRFVVGVQNFHDYSPYSSFVDNTYSGFNRELLDAFAQDYGYEFVYMALPIKRLYRHFLDGAVDFKYPDNAKWSATQKEGHNILYSDPIVSFVDGVIVLNKNKPIQRNALSKLGMIAGFTPLPYLKDIKEKHIEVFETRSLEPLLKMLATGRIDGIYTNLAVMRNQVSHQDNQTPMSMSQTLPHVTGTRHLSTKLYPGMIVEFNQFLKQNRKRVNEIKQKHGLL</sequence>
<evidence type="ECO:0000256" key="1">
    <source>
        <dbReference type="ARBA" id="ARBA00010333"/>
    </source>
</evidence>
<name>A0ABV4L6C6_9GAMM</name>
<dbReference type="SUPFAM" id="SSF53850">
    <property type="entry name" value="Periplasmic binding protein-like II"/>
    <property type="match status" value="1"/>
</dbReference>
<reference evidence="4 5" key="1">
    <citation type="submission" date="2024-06" db="EMBL/GenBank/DDBJ databases">
        <authorList>
            <person name="Steensen K."/>
            <person name="Seneca J."/>
            <person name="Bartlau N."/>
            <person name="Yu A.X."/>
            <person name="Polz M.F."/>
        </authorList>
    </citation>
    <scope>NUCLEOTIDE SEQUENCE [LARGE SCALE GENOMIC DNA]</scope>
    <source>
        <strain evidence="4 5">1F260</strain>
    </source>
</reference>